<dbReference type="Gene3D" id="3.30.70.60">
    <property type="match status" value="1"/>
</dbReference>
<comment type="caution">
    <text evidence="1">The sequence shown here is derived from an EMBL/GenBank/DDBJ whole genome shotgun (WGS) entry which is preliminary data.</text>
</comment>
<gene>
    <name evidence="1" type="ORF">COT44_02210</name>
</gene>
<organism evidence="1 2">
    <name type="scientific">Candidatus Shapirobacteria bacterium CG08_land_8_20_14_0_20_39_18</name>
    <dbReference type="NCBI Taxonomy" id="1974883"/>
    <lineage>
        <taxon>Bacteria</taxon>
        <taxon>Candidatus Shapironibacteriota</taxon>
    </lineage>
</organism>
<dbReference type="Proteomes" id="UP000228996">
    <property type="component" value="Unassembled WGS sequence"/>
</dbReference>
<dbReference type="EMBL" id="PEYO01000013">
    <property type="protein sequence ID" value="PIU03589.1"/>
    <property type="molecule type" value="Genomic_DNA"/>
</dbReference>
<accession>A0A2M6XD67</accession>
<protein>
    <submittedName>
        <fullName evidence="1">Uncharacterized protein</fullName>
    </submittedName>
</protein>
<evidence type="ECO:0000313" key="1">
    <source>
        <dbReference type="EMBL" id="PIU03589.1"/>
    </source>
</evidence>
<sequence length="229" mass="25284">MKNLKELVLKSKQLTTFLIGLIVILFSYKLVLPKLTTALEIYRQIGVERTRLAILKTKTIDLQNLNEKELQDNNNLALKAVPPQKNVINVISSLDNLANQNGVLIDNLTISSGGKESTVSTQGLNHYEFSLQVIAGIDQINTLMDKIKTSLPILTVKGLTVDNIQQQTDLNIQTYYLNFPQTIGAVDTPVQKLTKDEEDSLKKLASYTAISELNIGSETGGGKINPFSQ</sequence>
<reference evidence="2" key="1">
    <citation type="submission" date="2017-09" db="EMBL/GenBank/DDBJ databases">
        <title>Depth-based differentiation of microbial function through sediment-hosted aquifers and enrichment of novel symbionts in the deep terrestrial subsurface.</title>
        <authorList>
            <person name="Probst A.J."/>
            <person name="Ladd B."/>
            <person name="Jarett J.K."/>
            <person name="Geller-Mcgrath D.E."/>
            <person name="Sieber C.M.K."/>
            <person name="Emerson J.B."/>
            <person name="Anantharaman K."/>
            <person name="Thomas B.C."/>
            <person name="Malmstrom R."/>
            <person name="Stieglmeier M."/>
            <person name="Klingl A."/>
            <person name="Woyke T."/>
            <person name="Ryan C.M."/>
            <person name="Banfield J.F."/>
        </authorList>
    </citation>
    <scope>NUCLEOTIDE SEQUENCE [LARGE SCALE GENOMIC DNA]</scope>
</reference>
<dbReference type="AlphaFoldDB" id="A0A2M6XD67"/>
<name>A0A2M6XD67_9BACT</name>
<evidence type="ECO:0000313" key="2">
    <source>
        <dbReference type="Proteomes" id="UP000228996"/>
    </source>
</evidence>
<proteinExistence type="predicted"/>
<dbReference type="InterPro" id="IPR014717">
    <property type="entry name" value="Transl_elong_EF1B/ribsomal_bS6"/>
</dbReference>